<dbReference type="EMBL" id="JAVDWV010000009">
    <property type="protein sequence ID" value="MDR7155321.1"/>
    <property type="molecule type" value="Genomic_DNA"/>
</dbReference>
<comment type="caution">
    <text evidence="4">The sequence shown here is derived from an EMBL/GenBank/DDBJ whole genome shotgun (WGS) entry which is preliminary data.</text>
</comment>
<evidence type="ECO:0000256" key="2">
    <source>
        <dbReference type="ARBA" id="ARBA00022801"/>
    </source>
</evidence>
<organism evidence="4 5">
    <name type="scientific">Sphingobium xenophagum</name>
    <dbReference type="NCBI Taxonomy" id="121428"/>
    <lineage>
        <taxon>Bacteria</taxon>
        <taxon>Pseudomonadati</taxon>
        <taxon>Pseudomonadota</taxon>
        <taxon>Alphaproteobacteria</taxon>
        <taxon>Sphingomonadales</taxon>
        <taxon>Sphingomonadaceae</taxon>
        <taxon>Sphingobium</taxon>
    </lineage>
</organism>
<dbReference type="SUPFAM" id="SSF53474">
    <property type="entry name" value="alpha/beta-Hydrolases"/>
    <property type="match status" value="1"/>
</dbReference>
<name>A0ABU1X167_SPHXE</name>
<dbReference type="InterPro" id="IPR050955">
    <property type="entry name" value="Plant_Biomass_Hydrol_Est"/>
</dbReference>
<reference evidence="4 5" key="1">
    <citation type="submission" date="2023-07" db="EMBL/GenBank/DDBJ databases">
        <title>Sorghum-associated microbial communities from plants grown in Nebraska, USA.</title>
        <authorList>
            <person name="Schachtman D."/>
        </authorList>
    </citation>
    <scope>NUCLEOTIDE SEQUENCE [LARGE SCALE GENOMIC DNA]</scope>
    <source>
        <strain evidence="4 5">4256</strain>
    </source>
</reference>
<proteinExistence type="predicted"/>
<evidence type="ECO:0000256" key="3">
    <source>
        <dbReference type="SAM" id="MobiDB-lite"/>
    </source>
</evidence>
<dbReference type="Pfam" id="PF10503">
    <property type="entry name" value="Esterase_PHB"/>
    <property type="match status" value="1"/>
</dbReference>
<dbReference type="Gene3D" id="3.40.50.1820">
    <property type="entry name" value="alpha/beta hydrolase"/>
    <property type="match status" value="1"/>
</dbReference>
<keyword evidence="5" id="KW-1185">Reference proteome</keyword>
<accession>A0ABU1X167</accession>
<gene>
    <name evidence="4" type="ORF">J2W40_002148</name>
</gene>
<evidence type="ECO:0000313" key="4">
    <source>
        <dbReference type="EMBL" id="MDR7155321.1"/>
    </source>
</evidence>
<dbReference type="PANTHER" id="PTHR43037:SF1">
    <property type="entry name" value="BLL1128 PROTEIN"/>
    <property type="match status" value="1"/>
</dbReference>
<dbReference type="NCBIfam" id="TIGR01840">
    <property type="entry name" value="esterase_phb"/>
    <property type="match status" value="1"/>
</dbReference>
<feature type="region of interest" description="Disordered" evidence="3">
    <location>
        <begin position="27"/>
        <end position="60"/>
    </location>
</feature>
<feature type="compositionally biased region" description="Basic residues" evidence="3">
    <location>
        <begin position="37"/>
        <end position="48"/>
    </location>
</feature>
<dbReference type="Proteomes" id="UP001267638">
    <property type="component" value="Unassembled WGS sequence"/>
</dbReference>
<evidence type="ECO:0000313" key="5">
    <source>
        <dbReference type="Proteomes" id="UP001267638"/>
    </source>
</evidence>
<dbReference type="RefSeq" id="WP_310224522.1">
    <property type="nucleotide sequence ID" value="NZ_JAVDWV010000009.1"/>
</dbReference>
<keyword evidence="2" id="KW-0378">Hydrolase</keyword>
<keyword evidence="1" id="KW-0732">Signal</keyword>
<dbReference type="PANTHER" id="PTHR43037">
    <property type="entry name" value="UNNAMED PRODUCT-RELATED"/>
    <property type="match status" value="1"/>
</dbReference>
<evidence type="ECO:0000256" key="1">
    <source>
        <dbReference type="ARBA" id="ARBA00022729"/>
    </source>
</evidence>
<dbReference type="InterPro" id="IPR029058">
    <property type="entry name" value="AB_hydrolase_fold"/>
</dbReference>
<dbReference type="InterPro" id="IPR010126">
    <property type="entry name" value="Esterase_phb"/>
</dbReference>
<protein>
    <submittedName>
        <fullName evidence="4">Poly(Hydroxyalkanoate) depolymerase family esterase</fullName>
    </submittedName>
</protein>
<sequence>MKNPFASAMKAARLMQKGRPLSAALAMHGALSPSPKPAKRKPAAKRTPKPTPPARPLPGSFIDGLFESKHGTIRYKLYTPTGSARRRMPIVVMLHGCSQSAGDFATGTGMNQLADERGVIMLYPEQSRSANMARCWNWHRPGDQLRGKGEPALIAGLTRHAIALARADPTRVYIAGISAGGVAAAIIGQAYPELFVAVGIHSALTRGDVSTVSGALAAMRGRATSEAPTGRTPRPRPTIVFHGDADTVVHPSNADGFLSLLERSPHGPLVSRSEEGMSEGGRAFTRTEHRDGKGDVMLENWTIHGSSHAWSGGARAGSYTDPAGPDASREMLRFFLARRRKPVRKAAS</sequence>